<dbReference type="PATRIC" id="fig|1033806.12.peg.2806"/>
<protein>
    <submittedName>
        <fullName evidence="1">Transposase (IS4-like)</fullName>
    </submittedName>
</protein>
<proteinExistence type="predicted"/>
<dbReference type="HOGENOM" id="CLU_2519682_0_0_2"/>
<sequence length="84" mass="9639">MMLEAATELVTERGHTVVRDTDVDDAYGRARHKSRIGNVQSLPYHQQVRYALLERLIEDAQKIHQQRPILQETLATATQPRCEA</sequence>
<evidence type="ECO:0000313" key="1">
    <source>
        <dbReference type="EMBL" id="CCQ34920.1"/>
    </source>
</evidence>
<keyword evidence="1" id="KW-0614">Plasmid</keyword>
<dbReference type="AlphaFoldDB" id="S6D495"/>
<dbReference type="EMBL" id="HF571521">
    <property type="protein sequence ID" value="CCQ34920.1"/>
    <property type="molecule type" value="Genomic_DNA"/>
</dbReference>
<geneLocation type="plasmid" evidence="1 2">
    <name>pHTIA</name>
</geneLocation>
<gene>
    <name evidence="1" type="ORF">HTIA_p2818</name>
</gene>
<reference evidence="1 2" key="1">
    <citation type="journal article" date="2014" name="Environ. Microbiol.">
        <title>Halorhabdus tiamatea: proteogenomics and glycosidase activity measurements identify the first cultivated euryarchaeon from a deep-sea anoxic brine lake as potential polysaccharide degrader.</title>
        <authorList>
            <person name="Werner J."/>
            <person name="Ferrer M."/>
            <person name="Michel G."/>
            <person name="Mann A.J."/>
            <person name="Huang S."/>
            <person name="Juarez S."/>
            <person name="Ciordia S."/>
            <person name="Albar J.P."/>
            <person name="Alcaide M."/>
            <person name="La Cono V."/>
            <person name="Yakimov M.M."/>
            <person name="Antunes A."/>
            <person name="Taborda M."/>
            <person name="Da Costa M.S."/>
            <person name="Amann R.I."/>
            <person name="Gloeckner F.O."/>
            <person name="Golyshina O.V."/>
            <person name="Golyshin P.N."/>
            <person name="Teeling H."/>
        </authorList>
    </citation>
    <scope>NUCLEOTIDE SEQUENCE [LARGE SCALE GENOMIC DNA]</scope>
    <source>
        <strain evidence="2">SARL4B</strain>
        <plasmid evidence="1">pHTIA</plasmid>
    </source>
</reference>
<evidence type="ECO:0000313" key="2">
    <source>
        <dbReference type="Proteomes" id="UP000015381"/>
    </source>
</evidence>
<dbReference type="Proteomes" id="UP000015381">
    <property type="component" value="Plasmid pHTIA"/>
</dbReference>
<accession>S6D495</accession>
<organism evidence="1 2">
    <name type="scientific">Halorhabdus tiamatea SARL4B</name>
    <dbReference type="NCBI Taxonomy" id="1033806"/>
    <lineage>
        <taxon>Archaea</taxon>
        <taxon>Methanobacteriati</taxon>
        <taxon>Methanobacteriota</taxon>
        <taxon>Stenosarchaea group</taxon>
        <taxon>Halobacteria</taxon>
        <taxon>Halobacteriales</taxon>
        <taxon>Haloarculaceae</taxon>
        <taxon>Halorhabdus</taxon>
    </lineage>
</organism>
<name>S6D495_9EURY</name>
<keyword evidence="2" id="KW-1185">Reference proteome</keyword>
<dbReference type="KEGG" id="hti:HTIA_p2818"/>